<name>F6DAM1_THICA</name>
<evidence type="ECO:0000256" key="6">
    <source>
        <dbReference type="HAMAP-Rule" id="MF_00163"/>
    </source>
</evidence>
<dbReference type="GO" id="GO:0046872">
    <property type="term" value="F:metal ion binding"/>
    <property type="evidence" value="ECO:0007669"/>
    <property type="project" value="UniProtKB-KW"/>
</dbReference>
<comment type="catalytic activity">
    <reaction evidence="6">
        <text>N-terminal N-formyl-L-methionyl-[peptide] + H2O = N-terminal L-methionyl-[peptide] + formate</text>
        <dbReference type="Rhea" id="RHEA:24420"/>
        <dbReference type="Rhea" id="RHEA-COMP:10639"/>
        <dbReference type="Rhea" id="RHEA-COMP:10640"/>
        <dbReference type="ChEBI" id="CHEBI:15377"/>
        <dbReference type="ChEBI" id="CHEBI:15740"/>
        <dbReference type="ChEBI" id="CHEBI:49298"/>
        <dbReference type="ChEBI" id="CHEBI:64731"/>
        <dbReference type="EC" id="3.5.1.88"/>
    </reaction>
</comment>
<comment type="similarity">
    <text evidence="1 6">Belongs to the polypeptide deformylase family.</text>
</comment>
<feature type="binding site" evidence="6">
    <location>
        <position position="137"/>
    </location>
    <ligand>
        <name>Fe cation</name>
        <dbReference type="ChEBI" id="CHEBI:24875"/>
    </ligand>
</feature>
<dbReference type="Proteomes" id="UP000009232">
    <property type="component" value="Chromosome"/>
</dbReference>
<dbReference type="Pfam" id="PF01327">
    <property type="entry name" value="Pep_deformylase"/>
    <property type="match status" value="1"/>
</dbReference>
<dbReference type="PANTHER" id="PTHR10458">
    <property type="entry name" value="PEPTIDE DEFORMYLASE"/>
    <property type="match status" value="1"/>
</dbReference>
<reference evidence="7 8" key="1">
    <citation type="submission" date="2011-05" db="EMBL/GenBank/DDBJ databases">
        <title>Complete sequence of Thioalkalimicrobium cyclicum ALM1.</title>
        <authorList>
            <consortium name="US DOE Joint Genome Institute"/>
            <person name="Lucas S."/>
            <person name="Han J."/>
            <person name="Lapidus A."/>
            <person name="Cheng J.-F."/>
            <person name="Goodwin L."/>
            <person name="Pitluck S."/>
            <person name="Peters L."/>
            <person name="Mikhailova N."/>
            <person name="Davenport K."/>
            <person name="Han C."/>
            <person name="Tapia R."/>
            <person name="Land M."/>
            <person name="Hauser L."/>
            <person name="Kyrpides N."/>
            <person name="Ivanova N."/>
            <person name="Pagani I."/>
            <person name="Kappler U."/>
            <person name="Woyke T."/>
        </authorList>
    </citation>
    <scope>NUCLEOTIDE SEQUENCE [LARGE SCALE GENOMIC DNA]</scope>
    <source>
        <strain evidence="8">DSM 14477 / JCM 11371 / ALM1</strain>
    </source>
</reference>
<keyword evidence="4 6" id="KW-0648">Protein biosynthesis</keyword>
<dbReference type="GO" id="GO:0042586">
    <property type="term" value="F:peptide deformylase activity"/>
    <property type="evidence" value="ECO:0007669"/>
    <property type="project" value="UniProtKB-UniRule"/>
</dbReference>
<evidence type="ECO:0000256" key="5">
    <source>
        <dbReference type="ARBA" id="ARBA00023004"/>
    </source>
</evidence>
<dbReference type="EC" id="3.5.1.88" evidence="6"/>
<dbReference type="SUPFAM" id="SSF56420">
    <property type="entry name" value="Peptide deformylase"/>
    <property type="match status" value="1"/>
</dbReference>
<dbReference type="OrthoDB" id="9804313at2"/>
<protein>
    <recommendedName>
        <fullName evidence="6">Peptide deformylase</fullName>
        <shortName evidence="6">PDF</shortName>
        <ecNumber evidence="6">3.5.1.88</ecNumber>
    </recommendedName>
    <alternativeName>
        <fullName evidence="6">Polypeptide deformylase</fullName>
    </alternativeName>
</protein>
<keyword evidence="8" id="KW-1185">Reference proteome</keyword>
<dbReference type="EMBL" id="CP002776">
    <property type="protein sequence ID" value="AEG32277.1"/>
    <property type="molecule type" value="Genomic_DNA"/>
</dbReference>
<keyword evidence="3 6" id="KW-0378">Hydrolase</keyword>
<feature type="binding site" evidence="6">
    <location>
        <position position="133"/>
    </location>
    <ligand>
        <name>Fe cation</name>
        <dbReference type="ChEBI" id="CHEBI:24875"/>
    </ligand>
</feature>
<evidence type="ECO:0000256" key="3">
    <source>
        <dbReference type="ARBA" id="ARBA00022801"/>
    </source>
</evidence>
<dbReference type="STRING" id="717773.Thicy_1519"/>
<dbReference type="Gene3D" id="3.90.45.10">
    <property type="entry name" value="Peptide deformylase"/>
    <property type="match status" value="1"/>
</dbReference>
<dbReference type="HAMAP" id="MF_00163">
    <property type="entry name" value="Pep_deformylase"/>
    <property type="match status" value="1"/>
</dbReference>
<evidence type="ECO:0000313" key="8">
    <source>
        <dbReference type="Proteomes" id="UP000009232"/>
    </source>
</evidence>
<dbReference type="AlphaFoldDB" id="F6DAM1"/>
<dbReference type="NCBIfam" id="NF001159">
    <property type="entry name" value="PRK00150.1-3"/>
    <property type="match status" value="1"/>
</dbReference>
<dbReference type="eggNOG" id="COG0242">
    <property type="taxonomic scope" value="Bacteria"/>
</dbReference>
<dbReference type="HOGENOM" id="CLU_061901_2_1_6"/>
<proteinExistence type="inferred from homology"/>
<evidence type="ECO:0000256" key="4">
    <source>
        <dbReference type="ARBA" id="ARBA00022917"/>
    </source>
</evidence>
<feature type="binding site" evidence="6">
    <location>
        <position position="91"/>
    </location>
    <ligand>
        <name>Fe cation</name>
        <dbReference type="ChEBI" id="CHEBI:24875"/>
    </ligand>
</feature>
<evidence type="ECO:0000313" key="7">
    <source>
        <dbReference type="EMBL" id="AEG32277.1"/>
    </source>
</evidence>
<feature type="active site" evidence="6">
    <location>
        <position position="134"/>
    </location>
</feature>
<dbReference type="CDD" id="cd00487">
    <property type="entry name" value="Pep_deformylase"/>
    <property type="match status" value="1"/>
</dbReference>
<keyword evidence="5 6" id="KW-0408">Iron</keyword>
<sequence length="170" mass="19228">MQKLELVLYPDTGLREKCRPVAEMNDRIDRLIDDMFYTMYEAPGIGLAAPQVAVQERVIVVDVSEDNSKPIALINPEIIGAEGDISWEEGCLSLPGIYGEVKRPRHIKVRGLNRDGQHTEMIADDLLAVCIQHEIDHLNGVLFTDHLSTLKRTRLLHKFKKMQAAERGQD</sequence>
<dbReference type="GO" id="GO:0006412">
    <property type="term" value="P:translation"/>
    <property type="evidence" value="ECO:0007669"/>
    <property type="project" value="UniProtKB-UniRule"/>
</dbReference>
<evidence type="ECO:0000256" key="2">
    <source>
        <dbReference type="ARBA" id="ARBA00022723"/>
    </source>
</evidence>
<dbReference type="FunFam" id="3.90.45.10:FF:000005">
    <property type="entry name" value="Peptide deformylase"/>
    <property type="match status" value="1"/>
</dbReference>
<dbReference type="InterPro" id="IPR023635">
    <property type="entry name" value="Peptide_deformylase"/>
</dbReference>
<dbReference type="PRINTS" id="PR01576">
    <property type="entry name" value="PDEFORMYLASE"/>
</dbReference>
<dbReference type="RefSeq" id="WP_013836052.1">
    <property type="nucleotide sequence ID" value="NC_015581.1"/>
</dbReference>
<dbReference type="InterPro" id="IPR036821">
    <property type="entry name" value="Peptide_deformylase_sf"/>
</dbReference>
<gene>
    <name evidence="6" type="primary">def</name>
    <name evidence="7" type="ordered locus">Thicy_1519</name>
</gene>
<dbReference type="NCBIfam" id="TIGR00079">
    <property type="entry name" value="pept_deformyl"/>
    <property type="match status" value="1"/>
</dbReference>
<accession>F6DAM1</accession>
<organism evidence="7 8">
    <name type="scientific">Thiomicrospira cyclica (strain DSM 14477 / JCM 11371 / ALM1)</name>
    <name type="common">Thioalkalimicrobium cyclicum</name>
    <dbReference type="NCBI Taxonomy" id="717773"/>
    <lineage>
        <taxon>Bacteria</taxon>
        <taxon>Pseudomonadati</taxon>
        <taxon>Pseudomonadota</taxon>
        <taxon>Gammaproteobacteria</taxon>
        <taxon>Thiotrichales</taxon>
        <taxon>Piscirickettsiaceae</taxon>
        <taxon>Thiomicrospira</taxon>
    </lineage>
</organism>
<comment type="function">
    <text evidence="6">Removes the formyl group from the N-terminal Met of newly synthesized proteins. Requires at least a dipeptide for an efficient rate of reaction. N-terminal L-methionine is a prerequisite for activity but the enzyme has broad specificity at other positions.</text>
</comment>
<dbReference type="PANTHER" id="PTHR10458:SF22">
    <property type="entry name" value="PEPTIDE DEFORMYLASE"/>
    <property type="match status" value="1"/>
</dbReference>
<dbReference type="PIRSF" id="PIRSF004749">
    <property type="entry name" value="Pep_def"/>
    <property type="match status" value="1"/>
</dbReference>
<evidence type="ECO:0000256" key="1">
    <source>
        <dbReference type="ARBA" id="ARBA00010759"/>
    </source>
</evidence>
<dbReference type="KEGG" id="tcy:Thicy_1519"/>
<comment type="cofactor">
    <cofactor evidence="6">
        <name>Fe(2+)</name>
        <dbReference type="ChEBI" id="CHEBI:29033"/>
    </cofactor>
    <text evidence="6">Binds 1 Fe(2+) ion.</text>
</comment>
<keyword evidence="2 6" id="KW-0479">Metal-binding</keyword>